<proteinExistence type="predicted"/>
<feature type="compositionally biased region" description="Polar residues" evidence="1">
    <location>
        <begin position="7"/>
        <end position="16"/>
    </location>
</feature>
<gene>
    <name evidence="2" type="ORF">MF672_020145</name>
</gene>
<dbReference type="RefSeq" id="WP_247815333.1">
    <property type="nucleotide sequence ID" value="NZ_JAKRKC020000001.1"/>
</dbReference>
<evidence type="ECO:0000313" key="2">
    <source>
        <dbReference type="EMBL" id="MCK2216092.1"/>
    </source>
</evidence>
<reference evidence="2 3" key="1">
    <citation type="submission" date="2022-04" db="EMBL/GenBank/DDBJ databases">
        <title>Genome draft of Actinomadura sp. ATCC 31491.</title>
        <authorList>
            <person name="Shi X."/>
            <person name="Du Y."/>
        </authorList>
    </citation>
    <scope>NUCLEOTIDE SEQUENCE [LARGE SCALE GENOMIC DNA]</scope>
    <source>
        <strain evidence="2 3">ATCC 31491</strain>
    </source>
</reference>
<comment type="caution">
    <text evidence="2">The sequence shown here is derived from an EMBL/GenBank/DDBJ whole genome shotgun (WGS) entry which is preliminary data.</text>
</comment>
<feature type="region of interest" description="Disordered" evidence="1">
    <location>
        <begin position="1"/>
        <end position="34"/>
    </location>
</feature>
<evidence type="ECO:0000256" key="1">
    <source>
        <dbReference type="SAM" id="MobiDB-lite"/>
    </source>
</evidence>
<organism evidence="2 3">
    <name type="scientific">Actinomadura luzonensis</name>
    <dbReference type="NCBI Taxonomy" id="2805427"/>
    <lineage>
        <taxon>Bacteria</taxon>
        <taxon>Bacillati</taxon>
        <taxon>Actinomycetota</taxon>
        <taxon>Actinomycetes</taxon>
        <taxon>Streptosporangiales</taxon>
        <taxon>Thermomonosporaceae</taxon>
        <taxon>Actinomadura</taxon>
    </lineage>
</organism>
<feature type="compositionally biased region" description="Low complexity" evidence="1">
    <location>
        <begin position="17"/>
        <end position="34"/>
    </location>
</feature>
<accession>A0ABT0FUT5</accession>
<name>A0ABT0FUT5_9ACTN</name>
<protein>
    <submittedName>
        <fullName evidence="2">Uncharacterized protein</fullName>
    </submittedName>
</protein>
<evidence type="ECO:0000313" key="3">
    <source>
        <dbReference type="Proteomes" id="UP001317259"/>
    </source>
</evidence>
<dbReference type="EMBL" id="JAKRKC020000001">
    <property type="protein sequence ID" value="MCK2216092.1"/>
    <property type="molecule type" value="Genomic_DNA"/>
</dbReference>
<dbReference type="Proteomes" id="UP001317259">
    <property type="component" value="Unassembled WGS sequence"/>
</dbReference>
<keyword evidence="3" id="KW-1185">Reference proteome</keyword>
<sequence length="103" mass="9996">MRPPSPAANQVVTRGPTSSPTRTHRSASSAARASSAALMTVAASLSSSPSPPTWCDSDTRASGLVSCTSSAAASSWSAQPGAPLAVTASAGMPRAAAHSASSA</sequence>